<dbReference type="EMBL" id="BNEA01000015">
    <property type="protein sequence ID" value="GHI53601.1"/>
    <property type="molecule type" value="Genomic_DNA"/>
</dbReference>
<organism evidence="2 3">
    <name type="scientific">Streptomyces rubradiris</name>
    <name type="common">Streptomyces achromogenes subsp. rubradiris</name>
    <dbReference type="NCBI Taxonomy" id="285531"/>
    <lineage>
        <taxon>Bacteria</taxon>
        <taxon>Bacillati</taxon>
        <taxon>Actinomycetota</taxon>
        <taxon>Actinomycetes</taxon>
        <taxon>Kitasatosporales</taxon>
        <taxon>Streptomycetaceae</taxon>
        <taxon>Streptomyces</taxon>
    </lineage>
</organism>
<proteinExistence type="predicted"/>
<evidence type="ECO:0000313" key="3">
    <source>
        <dbReference type="Proteomes" id="UP000646738"/>
    </source>
</evidence>
<reference evidence="3" key="1">
    <citation type="submission" date="2023-07" db="EMBL/GenBank/DDBJ databases">
        <title>Whole genome shotgun sequence of Streptomyces achromogenes subsp. rubradiris NBRC 14000.</title>
        <authorList>
            <person name="Komaki H."/>
            <person name="Tamura T."/>
        </authorList>
    </citation>
    <scope>NUCLEOTIDE SEQUENCE [LARGE SCALE GENOMIC DNA]</scope>
    <source>
        <strain evidence="3">NBRC 14000</strain>
    </source>
</reference>
<protein>
    <submittedName>
        <fullName evidence="2">Uncharacterized protein</fullName>
    </submittedName>
</protein>
<evidence type="ECO:0000256" key="1">
    <source>
        <dbReference type="SAM" id="MobiDB-lite"/>
    </source>
</evidence>
<keyword evidence="3" id="KW-1185">Reference proteome</keyword>
<dbReference type="Proteomes" id="UP000646738">
    <property type="component" value="Unassembled WGS sequence"/>
</dbReference>
<comment type="caution">
    <text evidence="2">The sequence shown here is derived from an EMBL/GenBank/DDBJ whole genome shotgun (WGS) entry which is preliminary data.</text>
</comment>
<sequence length="52" mass="5580">MLRGAFTNPAVTNLLLDDRPAPGGHTYTADRPRVLPVHEAAPHLPGSRLRPG</sequence>
<gene>
    <name evidence="2" type="ORF">Srubr_34470</name>
</gene>
<feature type="region of interest" description="Disordered" evidence="1">
    <location>
        <begin position="1"/>
        <end position="52"/>
    </location>
</feature>
<name>A0ABQ3RCL7_STRRR</name>
<accession>A0ABQ3RCL7</accession>
<evidence type="ECO:0000313" key="2">
    <source>
        <dbReference type="EMBL" id="GHI53601.1"/>
    </source>
</evidence>